<name>U2XPE0_9PROT</name>
<dbReference type="EMBL" id="AWXE01000003">
    <property type="protein sequence ID" value="ERL47012.1"/>
    <property type="molecule type" value="Genomic_DNA"/>
</dbReference>
<dbReference type="PANTHER" id="PTHR33986:SF15">
    <property type="entry name" value="MITOCHONDRIAL FISSION PROTEIN ELM1"/>
    <property type="match status" value="1"/>
</dbReference>
<dbReference type="GO" id="GO:0009018">
    <property type="term" value="F:sucrose phosphorylase activity"/>
    <property type="evidence" value="ECO:0007669"/>
    <property type="project" value="UniProtKB-EC"/>
</dbReference>
<evidence type="ECO:0000313" key="1">
    <source>
        <dbReference type="EMBL" id="ERL47012.1"/>
    </source>
</evidence>
<dbReference type="InterPro" id="IPR009367">
    <property type="entry name" value="Elm1-like"/>
</dbReference>
<organism evidence="1 2">
    <name type="scientific">Candidatus Micropelagius thuwalensis</name>
    <dbReference type="NCBI Taxonomy" id="1397666"/>
    <lineage>
        <taxon>Bacteria</taxon>
        <taxon>Pseudomonadati</taxon>
        <taxon>Pseudomonadota</taxon>
        <taxon>Alphaproteobacteria</taxon>
        <taxon>PS1 clade</taxon>
        <taxon>Candidatus Micropelagius</taxon>
    </lineage>
</organism>
<protein>
    <submittedName>
        <fullName evidence="1">Sucrose phosphorylase protein</fullName>
        <ecNumber evidence="1">2.4.1.7</ecNumber>
    </submittedName>
</protein>
<reference evidence="1 2" key="1">
    <citation type="journal article" date="2014" name="FEMS Microbiol. Ecol.">
        <title>Genomic differentiation among two strains of the PS1 clade isolated from geographically separated marine habitats.</title>
        <authorList>
            <person name="Jimenez-Infante F."/>
            <person name="Ngugi D.K."/>
            <person name="Alam I."/>
            <person name="Rashid M."/>
            <person name="Baalawi W."/>
            <person name="Kamau A.A."/>
            <person name="Bajic V.B."/>
            <person name="Stingl U."/>
        </authorList>
    </citation>
    <scope>NUCLEOTIDE SEQUENCE [LARGE SCALE GENOMIC DNA]</scope>
    <source>
        <strain evidence="1 2">RS24</strain>
    </source>
</reference>
<dbReference type="AlphaFoldDB" id="U2XPE0"/>
<evidence type="ECO:0000313" key="2">
    <source>
        <dbReference type="Proteomes" id="UP000016762"/>
    </source>
</evidence>
<dbReference type="eggNOG" id="COG3660">
    <property type="taxonomic scope" value="Bacteria"/>
</dbReference>
<dbReference type="PANTHER" id="PTHR33986">
    <property type="entry name" value="OS02G0535700 PROTEIN"/>
    <property type="match status" value="1"/>
</dbReference>
<keyword evidence="2" id="KW-1185">Reference proteome</keyword>
<proteinExistence type="predicted"/>
<gene>
    <name evidence="1" type="ORF">RS24_00943</name>
</gene>
<sequence>MNMKIWGISNGSKGSDIQLEAISRALSQDVSYFHANLSFPWSAVAPYKIAELGFVGDKRFKPPFPDMVIACGRRAVPAARYLKRRSAGKCFTVFLQNPIINPKVFDFVWAPAHDEVTGDNVMTTILGPHGLTHESLKSEVASWQKRLSPSIVDGKIVGILIGGPNKYYDFDKLEMQNLASNLLMLAQQGHRLIISLSSRSREDYVNILRKTLADHDYYLWHGKGDNPYKAILGIADHLIVTGDSVNMIGEACFPGVPVQVYFLRGHSRRFNRFYEHLLARDYVKPFEGKLESWDYEPRNATDDIVAKILDAYHEHQIK</sequence>
<dbReference type="STRING" id="1397666.RS24_00943"/>
<dbReference type="Proteomes" id="UP000016762">
    <property type="component" value="Unassembled WGS sequence"/>
</dbReference>
<dbReference type="Pfam" id="PF06258">
    <property type="entry name" value="Mito_fiss_Elm1"/>
    <property type="match status" value="1"/>
</dbReference>
<dbReference type="EC" id="2.4.1.7" evidence="1"/>
<keyword evidence="1" id="KW-0328">Glycosyltransferase</keyword>
<keyword evidence="1" id="KW-0808">Transferase</keyword>
<accession>U2XPE0</accession>
<dbReference type="RefSeq" id="WP_021776965.1">
    <property type="nucleotide sequence ID" value="NZ_AWXE01000003.1"/>
</dbReference>
<comment type="caution">
    <text evidence="1">The sequence shown here is derived from an EMBL/GenBank/DDBJ whole genome shotgun (WGS) entry which is preliminary data.</text>
</comment>